<name>A0A848AZ99_9BACT</name>
<dbReference type="GO" id="GO:0051539">
    <property type="term" value="F:4 iron, 4 sulfur cluster binding"/>
    <property type="evidence" value="ECO:0007669"/>
    <property type="project" value="UniProtKB-KW"/>
</dbReference>
<keyword evidence="2" id="KW-0479">Metal-binding</keyword>
<dbReference type="Pfam" id="PF12831">
    <property type="entry name" value="FAD_oxidored"/>
    <property type="match status" value="1"/>
</dbReference>
<dbReference type="Gene3D" id="3.50.50.60">
    <property type="entry name" value="FAD/NAD(P)-binding domain"/>
    <property type="match status" value="1"/>
</dbReference>
<keyword evidence="3" id="KW-0560">Oxidoreductase</keyword>
<dbReference type="AlphaFoldDB" id="A0A848AZ99"/>
<evidence type="ECO:0000256" key="1">
    <source>
        <dbReference type="ARBA" id="ARBA00022485"/>
    </source>
</evidence>
<sequence length="447" mass="47913">MTNASIEKSVGNTVVVIGAGVAGCCAAIQAARSGAKCILVEKNGISGGTLSVGGVSCPGLFFAWGGRQVIGGIGWELVSETLKICNAAVPDFTKFNMKNFWHFQVPVNPVVFTALCDRKFQEAGVELLYHTMLAGAKRKNGRWQITLCGKDGLHKLEANMLIDCTGDANAVRQAGFALSIPEECQPGTYSVRCSGYDPERVDYEALQKAYLTAEANGEIFPADLGWGSGFSSLFLERHGENANHINGINGGDSAGKTRMEIAGRASLLRAYRFLKRNPGFEHLEMRYTGIECGVRESRTIIGEESVSAEDYRSGKVWPETVAQAFYPMDLHDAERGIVKIDLPEGVVGTVPRGALIPKGSSCLLAAGRIIACDRMANAALRIQAVCMATGQAAGALAALSAERGCEPGALSYELLRKELSDNHVIFPESPTITQGENRNGEIQIHHD</sequence>
<dbReference type="Proteomes" id="UP000576225">
    <property type="component" value="Unassembled WGS sequence"/>
</dbReference>
<dbReference type="InterPro" id="IPR036188">
    <property type="entry name" value="FAD/NAD-bd_sf"/>
</dbReference>
<accession>A0A848AZ99</accession>
<dbReference type="SUPFAM" id="SSF51905">
    <property type="entry name" value="FAD/NAD(P)-binding domain"/>
    <property type="match status" value="1"/>
</dbReference>
<comment type="caution">
    <text evidence="6">The sequence shown here is derived from an EMBL/GenBank/DDBJ whole genome shotgun (WGS) entry which is preliminary data.</text>
</comment>
<reference evidence="6 7" key="1">
    <citation type="submission" date="2020-04" db="EMBL/GenBank/DDBJ databases">
        <authorList>
            <person name="Hitch T.C.A."/>
            <person name="Wylensek D."/>
            <person name="Clavel T."/>
        </authorList>
    </citation>
    <scope>NUCLEOTIDE SEQUENCE [LARGE SCALE GENOMIC DNA]</scope>
    <source>
        <strain evidence="6 7">COR2-253-APC-1A</strain>
    </source>
</reference>
<protein>
    <submittedName>
        <fullName evidence="6">FAD-dependent oxidoreductase</fullName>
    </submittedName>
</protein>
<evidence type="ECO:0000256" key="4">
    <source>
        <dbReference type="ARBA" id="ARBA00023004"/>
    </source>
</evidence>
<evidence type="ECO:0000256" key="2">
    <source>
        <dbReference type="ARBA" id="ARBA00022723"/>
    </source>
</evidence>
<proteinExistence type="predicted"/>
<dbReference type="GO" id="GO:0046872">
    <property type="term" value="F:metal ion binding"/>
    <property type="evidence" value="ECO:0007669"/>
    <property type="project" value="UniProtKB-KW"/>
</dbReference>
<dbReference type="EMBL" id="JABAEW010000009">
    <property type="protein sequence ID" value="NMD86252.1"/>
    <property type="molecule type" value="Genomic_DNA"/>
</dbReference>
<dbReference type="RefSeq" id="WP_168962047.1">
    <property type="nucleotide sequence ID" value="NZ_CAJKCJ010000012.1"/>
</dbReference>
<evidence type="ECO:0000256" key="3">
    <source>
        <dbReference type="ARBA" id="ARBA00023002"/>
    </source>
</evidence>
<gene>
    <name evidence="6" type="ORF">HF882_06600</name>
</gene>
<evidence type="ECO:0000256" key="5">
    <source>
        <dbReference type="ARBA" id="ARBA00023014"/>
    </source>
</evidence>
<organism evidence="6 7">
    <name type="scientific">Victivallis vadensis</name>
    <dbReference type="NCBI Taxonomy" id="172901"/>
    <lineage>
        <taxon>Bacteria</taxon>
        <taxon>Pseudomonadati</taxon>
        <taxon>Lentisphaerota</taxon>
        <taxon>Lentisphaeria</taxon>
        <taxon>Victivallales</taxon>
        <taxon>Victivallaceae</taxon>
        <taxon>Victivallis</taxon>
    </lineage>
</organism>
<dbReference type="PANTHER" id="PTHR43498">
    <property type="entry name" value="FERREDOXIN:COB-COM HETERODISULFIDE REDUCTASE SUBUNIT A"/>
    <property type="match status" value="1"/>
</dbReference>
<keyword evidence="1" id="KW-0004">4Fe-4S</keyword>
<dbReference type="GO" id="GO:0016491">
    <property type="term" value="F:oxidoreductase activity"/>
    <property type="evidence" value="ECO:0007669"/>
    <property type="project" value="UniProtKB-KW"/>
</dbReference>
<evidence type="ECO:0000313" key="7">
    <source>
        <dbReference type="Proteomes" id="UP000576225"/>
    </source>
</evidence>
<keyword evidence="4" id="KW-0408">Iron</keyword>
<keyword evidence="5" id="KW-0411">Iron-sulfur</keyword>
<dbReference type="InterPro" id="IPR039650">
    <property type="entry name" value="HdrA-like"/>
</dbReference>
<dbReference type="PANTHER" id="PTHR43498:SF1">
    <property type="entry name" value="COB--COM HETERODISULFIDE REDUCTASE IRON-SULFUR SUBUNIT A"/>
    <property type="match status" value="1"/>
</dbReference>
<evidence type="ECO:0000313" key="6">
    <source>
        <dbReference type="EMBL" id="NMD86252.1"/>
    </source>
</evidence>